<dbReference type="GO" id="GO:0071897">
    <property type="term" value="P:DNA biosynthetic process"/>
    <property type="evidence" value="ECO:0007669"/>
    <property type="project" value="UniProtKB-ARBA"/>
</dbReference>
<evidence type="ECO:0000313" key="3">
    <source>
        <dbReference type="Proteomes" id="UP001160148"/>
    </source>
</evidence>
<comment type="caution">
    <text evidence="2">The sequence shown here is derived from an EMBL/GenBank/DDBJ whole genome shotgun (WGS) entry which is preliminary data.</text>
</comment>
<dbReference type="Pfam" id="PF00078">
    <property type="entry name" value="RVT_1"/>
    <property type="match status" value="1"/>
</dbReference>
<proteinExistence type="predicted"/>
<reference evidence="2 3" key="1">
    <citation type="submission" date="2023-01" db="EMBL/GenBank/DDBJ databases">
        <authorList>
            <person name="Whitehead M."/>
        </authorList>
    </citation>
    <scope>NUCLEOTIDE SEQUENCE [LARGE SCALE GENOMIC DNA]</scope>
</reference>
<evidence type="ECO:0000259" key="1">
    <source>
        <dbReference type="PROSITE" id="PS50878"/>
    </source>
</evidence>
<feature type="domain" description="Reverse transcriptase" evidence="1">
    <location>
        <begin position="1"/>
        <end position="199"/>
    </location>
</feature>
<dbReference type="InterPro" id="IPR043502">
    <property type="entry name" value="DNA/RNA_pol_sf"/>
</dbReference>
<dbReference type="PROSITE" id="PS50878">
    <property type="entry name" value="RT_POL"/>
    <property type="match status" value="1"/>
</dbReference>
<protein>
    <recommendedName>
        <fullName evidence="1">Reverse transcriptase domain-containing protein</fullName>
    </recommendedName>
</protein>
<dbReference type="SUPFAM" id="SSF56672">
    <property type="entry name" value="DNA/RNA polymerases"/>
    <property type="match status" value="1"/>
</dbReference>
<name>A0AAV0W0V1_9HEMI</name>
<sequence>MSLISNYCDISKLSVIPKLFSHLISSKLSNYCSSLLSIHHYGFIPKRSTCNNLVVVKNMVLQSFEVNAQTDIIYTDFSKAFDHVNHVILIKKLRLIGISGPLLNWFQSFLSGRLPTVKYLKFTSTQFSVPSGVSQDDYLSSLLFNICINDLLSVIANSNILLFADDEKLVIIIMSEQDAINLQLDIKSLRLWCNANQIF</sequence>
<dbReference type="EMBL" id="CARXXK010000001">
    <property type="protein sequence ID" value="CAI6349372.1"/>
    <property type="molecule type" value="Genomic_DNA"/>
</dbReference>
<keyword evidence="3" id="KW-1185">Reference proteome</keyword>
<evidence type="ECO:0000313" key="2">
    <source>
        <dbReference type="EMBL" id="CAI6349372.1"/>
    </source>
</evidence>
<organism evidence="2 3">
    <name type="scientific">Macrosiphum euphorbiae</name>
    <name type="common">potato aphid</name>
    <dbReference type="NCBI Taxonomy" id="13131"/>
    <lineage>
        <taxon>Eukaryota</taxon>
        <taxon>Metazoa</taxon>
        <taxon>Ecdysozoa</taxon>
        <taxon>Arthropoda</taxon>
        <taxon>Hexapoda</taxon>
        <taxon>Insecta</taxon>
        <taxon>Pterygota</taxon>
        <taxon>Neoptera</taxon>
        <taxon>Paraneoptera</taxon>
        <taxon>Hemiptera</taxon>
        <taxon>Sternorrhyncha</taxon>
        <taxon>Aphidomorpha</taxon>
        <taxon>Aphidoidea</taxon>
        <taxon>Aphididae</taxon>
        <taxon>Macrosiphini</taxon>
        <taxon>Macrosiphum</taxon>
    </lineage>
</organism>
<gene>
    <name evidence="2" type="ORF">MEUPH1_LOCUS5940</name>
</gene>
<dbReference type="Proteomes" id="UP001160148">
    <property type="component" value="Unassembled WGS sequence"/>
</dbReference>
<dbReference type="PANTHER" id="PTHR33332">
    <property type="entry name" value="REVERSE TRANSCRIPTASE DOMAIN-CONTAINING PROTEIN"/>
    <property type="match status" value="1"/>
</dbReference>
<dbReference type="InterPro" id="IPR000477">
    <property type="entry name" value="RT_dom"/>
</dbReference>
<accession>A0AAV0W0V1</accession>
<dbReference type="AlphaFoldDB" id="A0AAV0W0V1"/>